<dbReference type="Proteomes" id="UP000069850">
    <property type="component" value="Chromosome 1"/>
</dbReference>
<sequence>MPGNWERIERPPLYSNYASQNEYFFEKEFSRLIDSEARNTNNIIAGNKELAIELRSQIEVFSGNISRSIHDSNKILDARLVDLIWLIEQQGNEMISALNKIGQMLSKPNATEAKEFRDRGNEAYRNGWYKEAEQEYLKSIEKNPYDFSVYHSLGNIYLFNTDKLDNQQKKENHQQAAECYRKAIKYAEPYSKDFAAFSSIHLAQSYNLLHDFASAYKVTLNLTRQFPDFLEARYLHAQYCVLLGKNDEALQNIIMLTTKNIGYILFLDKDPLFSPIQPQIQKICQTLIDKYKAQSNDFIIKIDKCINEFKRDKISGKELFELCTRYNNIKERYYNDNSLLGYYFAALHLMNLYNNLLKALTQIWVDKKKEADRLKREKIPNYLDGIFCILSIYVTYNLYAFIFAEDGLGYLMHSIDSYLAITFFALIFLLFGFYTIKLVKPAIESVIRGSCWLFTKLNLIKGPFPYKDELISPTNRLFGLLTLTWATLPFPLLITMWGHPSIDFPVIIEPPVLSIFVYQIIMLPGILLVGMVIRAIILHPIVCSRFVRELSAEQIIDMRLKNFQR</sequence>
<reference evidence="1 2" key="1">
    <citation type="submission" date="2016-01" db="EMBL/GenBank/DDBJ databases">
        <authorList>
            <person name="Manzoor S."/>
        </authorList>
    </citation>
    <scope>NUCLEOTIDE SEQUENCE [LARGE SCALE GENOMIC DNA]</scope>
    <source>
        <strain evidence="1">Methanoculleus sp MAB1</strain>
    </source>
</reference>
<dbReference type="SUPFAM" id="SSF48452">
    <property type="entry name" value="TPR-like"/>
    <property type="match status" value="1"/>
</dbReference>
<protein>
    <submittedName>
        <fullName evidence="1">Uncharacterized protein</fullName>
    </submittedName>
</protein>
<name>A0A0X3BPE0_9EURY</name>
<dbReference type="AlphaFoldDB" id="A0A0X3BPE0"/>
<dbReference type="EMBL" id="LT158599">
    <property type="protein sequence ID" value="CVK33907.1"/>
    <property type="molecule type" value="Genomic_DNA"/>
</dbReference>
<proteinExistence type="predicted"/>
<evidence type="ECO:0000313" key="1">
    <source>
        <dbReference type="EMBL" id="CVK33907.1"/>
    </source>
</evidence>
<dbReference type="InterPro" id="IPR011990">
    <property type="entry name" value="TPR-like_helical_dom_sf"/>
</dbReference>
<gene>
    <name evidence="1" type="ORF">MMAB1_2694</name>
</gene>
<dbReference type="RefSeq" id="WP_014867972.1">
    <property type="nucleotide sequence ID" value="NZ_JBMHJL010000095.1"/>
</dbReference>
<organism evidence="1 2">
    <name type="scientific">Methanoculleus bourgensis</name>
    <dbReference type="NCBI Taxonomy" id="83986"/>
    <lineage>
        <taxon>Archaea</taxon>
        <taxon>Methanobacteriati</taxon>
        <taxon>Methanobacteriota</taxon>
        <taxon>Stenosarchaea group</taxon>
        <taxon>Methanomicrobia</taxon>
        <taxon>Methanomicrobiales</taxon>
        <taxon>Methanomicrobiaceae</taxon>
        <taxon>Methanoculleus</taxon>
    </lineage>
</organism>
<dbReference type="Gene3D" id="1.25.40.10">
    <property type="entry name" value="Tetratricopeptide repeat domain"/>
    <property type="match status" value="1"/>
</dbReference>
<evidence type="ECO:0000313" key="2">
    <source>
        <dbReference type="Proteomes" id="UP000069850"/>
    </source>
</evidence>
<dbReference type="KEGG" id="mema:MMAB1_2694"/>
<accession>A0A0X3BPE0</accession>
<dbReference type="Pfam" id="PF12895">
    <property type="entry name" value="ANAPC3"/>
    <property type="match status" value="1"/>
</dbReference>
<dbReference type="GeneID" id="42854571"/>